<evidence type="ECO:0000256" key="3">
    <source>
        <dbReference type="ARBA" id="ARBA00010982"/>
    </source>
</evidence>
<evidence type="ECO:0000259" key="13">
    <source>
        <dbReference type="Pfam" id="PF00108"/>
    </source>
</evidence>
<dbReference type="Pfam" id="PF02803">
    <property type="entry name" value="Thiolase_C"/>
    <property type="match status" value="1"/>
</dbReference>
<proteinExistence type="inferred from homology"/>
<reference evidence="16" key="1">
    <citation type="submission" date="2017-01" db="EMBL/GenBank/DDBJ databases">
        <authorList>
            <person name="Wang Y."/>
            <person name="White M."/>
            <person name="Kvist S."/>
            <person name="Moncalvo J.-M."/>
        </authorList>
    </citation>
    <scope>NUCLEOTIDE SEQUENCE [LARGE SCALE GENOMIC DNA]</scope>
    <source>
        <strain evidence="16">COL-18-3</strain>
    </source>
</reference>
<comment type="pathway">
    <text evidence="2">Lipid metabolism; fatty acid metabolism.</text>
</comment>
<keyword evidence="5" id="KW-0276">Fatty acid metabolism</keyword>
<accession>A0A1R1PQ90</accession>
<dbReference type="GO" id="GO:0005777">
    <property type="term" value="C:peroxisome"/>
    <property type="evidence" value="ECO:0007669"/>
    <property type="project" value="UniProtKB-SubCell"/>
</dbReference>
<dbReference type="CDD" id="cd00751">
    <property type="entry name" value="thiolase"/>
    <property type="match status" value="1"/>
</dbReference>
<dbReference type="Proteomes" id="UP000188320">
    <property type="component" value="Unassembled WGS sequence"/>
</dbReference>
<evidence type="ECO:0000313" key="15">
    <source>
        <dbReference type="EMBL" id="OMH83156.1"/>
    </source>
</evidence>
<dbReference type="GO" id="GO:0003988">
    <property type="term" value="F:acetyl-CoA C-acyltransferase activity"/>
    <property type="evidence" value="ECO:0007669"/>
    <property type="project" value="UniProtKB-EC"/>
</dbReference>
<comment type="similarity">
    <text evidence="3 12">Belongs to the thiolase-like superfamily. Thiolase family.</text>
</comment>
<comment type="subcellular location">
    <subcellularLocation>
        <location evidence="1">Peroxisome</location>
    </subcellularLocation>
</comment>
<evidence type="ECO:0000259" key="14">
    <source>
        <dbReference type="Pfam" id="PF02803"/>
    </source>
</evidence>
<keyword evidence="16" id="KW-1185">Reference proteome</keyword>
<sequence>MTDHAGNTDIESRIGVKSPEDVVIVSALRTPLTKAKRGGFKDTKAIHLLASVLKGVVEKVGLEKGLVEDVATGTVCAPNGGASLVRMAVLDAGFPVSVGSMAINRQCSSGLQAIVQISSAIRDETISIGIAAGFESMSEHYGNARFPLLPSEFDEEIYQEQYSKDATLPTGVLSEIIADDFNVSREKQDKHAVHSHDKAHRAQVAGWFKDEILPVKTKIKNKDGVMQDVVISDDDGIRPGTTLESLAKLKSPFKKGGSTTAGNSSQLTDGAAAVLLMRRSKALELGLPILGKYITSACCGINPRHTLIGLVHAIPLAVKRAGISIDDVDIFEVNEAFASQFSHTIDVLGLDFNKINPRGGAMALGHPMGCTGARQLVTLLSELKRQSKKIGAVTMCIGTGMGMCAIFENEQ</sequence>
<evidence type="ECO:0000256" key="4">
    <source>
        <dbReference type="ARBA" id="ARBA00022679"/>
    </source>
</evidence>
<dbReference type="InterPro" id="IPR002155">
    <property type="entry name" value="Thiolase"/>
</dbReference>
<dbReference type="InterPro" id="IPR020616">
    <property type="entry name" value="Thiolase_N"/>
</dbReference>
<keyword evidence="6" id="KW-0809">Transit peptide</keyword>
<dbReference type="InterPro" id="IPR020617">
    <property type="entry name" value="Thiolase_C"/>
</dbReference>
<comment type="catalytic activity">
    <reaction evidence="10">
        <text>an acyl-CoA + acetyl-CoA = a 3-oxoacyl-CoA + CoA</text>
        <dbReference type="Rhea" id="RHEA:21564"/>
        <dbReference type="ChEBI" id="CHEBI:57287"/>
        <dbReference type="ChEBI" id="CHEBI:57288"/>
        <dbReference type="ChEBI" id="CHEBI:58342"/>
        <dbReference type="ChEBI" id="CHEBI:90726"/>
        <dbReference type="EC" id="2.3.1.16"/>
    </reaction>
</comment>
<protein>
    <submittedName>
        <fullName evidence="15">3-ketoacyl-CoA thiolase B, peroxisomal</fullName>
    </submittedName>
</protein>
<evidence type="ECO:0000256" key="8">
    <source>
        <dbReference type="ARBA" id="ARBA00023140"/>
    </source>
</evidence>
<evidence type="ECO:0000256" key="10">
    <source>
        <dbReference type="ARBA" id="ARBA00047605"/>
    </source>
</evidence>
<keyword evidence="8" id="KW-0576">Peroxisome</keyword>
<evidence type="ECO:0000256" key="12">
    <source>
        <dbReference type="RuleBase" id="RU003557"/>
    </source>
</evidence>
<dbReference type="PROSITE" id="PS00737">
    <property type="entry name" value="THIOLASE_2"/>
    <property type="match status" value="1"/>
</dbReference>
<dbReference type="AlphaFoldDB" id="A0A1R1PQ90"/>
<keyword evidence="7" id="KW-0443">Lipid metabolism</keyword>
<dbReference type="GO" id="GO:0010124">
    <property type="term" value="P:phenylacetate catabolic process"/>
    <property type="evidence" value="ECO:0007669"/>
    <property type="project" value="TreeGrafter"/>
</dbReference>
<evidence type="ECO:0000313" key="16">
    <source>
        <dbReference type="Proteomes" id="UP000188320"/>
    </source>
</evidence>
<feature type="active site" description="Proton acceptor" evidence="11">
    <location>
        <position position="366"/>
    </location>
</feature>
<dbReference type="InterPro" id="IPR016039">
    <property type="entry name" value="Thiolase-like"/>
</dbReference>
<dbReference type="InterPro" id="IPR020613">
    <property type="entry name" value="Thiolase_CS"/>
</dbReference>
<dbReference type="PROSITE" id="PS00098">
    <property type="entry name" value="THIOLASE_1"/>
    <property type="match status" value="1"/>
</dbReference>
<feature type="domain" description="Thiolase C-terminal" evidence="14">
    <location>
        <begin position="289"/>
        <end position="408"/>
    </location>
</feature>
<dbReference type="InterPro" id="IPR020615">
    <property type="entry name" value="Thiolase_acyl_enz_int_AS"/>
</dbReference>
<evidence type="ECO:0000256" key="11">
    <source>
        <dbReference type="PIRSR" id="PIRSR000429-1"/>
    </source>
</evidence>
<feature type="domain" description="Thiolase N-terminal" evidence="13">
    <location>
        <begin position="22"/>
        <end position="280"/>
    </location>
</feature>
<feature type="active site" description="Proton acceptor" evidence="11">
    <location>
        <position position="396"/>
    </location>
</feature>
<evidence type="ECO:0000256" key="1">
    <source>
        <dbReference type="ARBA" id="ARBA00004275"/>
    </source>
</evidence>
<comment type="caution">
    <text evidence="15">The sequence shown here is derived from an EMBL/GenBank/DDBJ whole genome shotgun (WGS) entry which is preliminary data.</text>
</comment>
<evidence type="ECO:0000256" key="7">
    <source>
        <dbReference type="ARBA" id="ARBA00023098"/>
    </source>
</evidence>
<dbReference type="Pfam" id="PF00108">
    <property type="entry name" value="Thiolase_N"/>
    <property type="match status" value="1"/>
</dbReference>
<dbReference type="SUPFAM" id="SSF53901">
    <property type="entry name" value="Thiolase-like"/>
    <property type="match status" value="2"/>
</dbReference>
<gene>
    <name evidence="15" type="ORF">AX774_g3352</name>
</gene>
<dbReference type="Gene3D" id="3.40.47.10">
    <property type="match status" value="2"/>
</dbReference>
<dbReference type="EMBL" id="LSSK01000496">
    <property type="protein sequence ID" value="OMH83156.1"/>
    <property type="molecule type" value="Genomic_DNA"/>
</dbReference>
<dbReference type="OrthoDB" id="5404651at2759"/>
<evidence type="ECO:0000256" key="6">
    <source>
        <dbReference type="ARBA" id="ARBA00022946"/>
    </source>
</evidence>
<keyword evidence="4 12" id="KW-0808">Transferase</keyword>
<evidence type="ECO:0000256" key="5">
    <source>
        <dbReference type="ARBA" id="ARBA00022832"/>
    </source>
</evidence>
<evidence type="ECO:0000256" key="9">
    <source>
        <dbReference type="ARBA" id="ARBA00023315"/>
    </source>
</evidence>
<organism evidence="15 16">
    <name type="scientific">Zancudomyces culisetae</name>
    <name type="common">Gut fungus</name>
    <name type="synonym">Smittium culisetae</name>
    <dbReference type="NCBI Taxonomy" id="1213189"/>
    <lineage>
        <taxon>Eukaryota</taxon>
        <taxon>Fungi</taxon>
        <taxon>Fungi incertae sedis</taxon>
        <taxon>Zoopagomycota</taxon>
        <taxon>Kickxellomycotina</taxon>
        <taxon>Harpellomycetes</taxon>
        <taxon>Harpellales</taxon>
        <taxon>Legeriomycetaceae</taxon>
        <taxon>Zancudomyces</taxon>
    </lineage>
</organism>
<dbReference type="PANTHER" id="PTHR43853:SF8">
    <property type="entry name" value="3-KETOACYL-COA THIOLASE, PEROXISOMAL"/>
    <property type="match status" value="1"/>
</dbReference>
<name>A0A1R1PQ90_ZANCU</name>
<dbReference type="GO" id="GO:0006635">
    <property type="term" value="P:fatty acid beta-oxidation"/>
    <property type="evidence" value="ECO:0007669"/>
    <property type="project" value="TreeGrafter"/>
</dbReference>
<feature type="active site" description="Acyl-thioester intermediate" evidence="11">
    <location>
        <position position="107"/>
    </location>
</feature>
<dbReference type="PANTHER" id="PTHR43853">
    <property type="entry name" value="3-KETOACYL-COA THIOLASE, PEROXISOMAL"/>
    <property type="match status" value="1"/>
</dbReference>
<dbReference type="PIRSF" id="PIRSF000429">
    <property type="entry name" value="Ac-CoA_Ac_transf"/>
    <property type="match status" value="1"/>
</dbReference>
<dbReference type="InterPro" id="IPR050215">
    <property type="entry name" value="Thiolase-like_sf_Thiolase"/>
</dbReference>
<keyword evidence="9 12" id="KW-0012">Acyltransferase</keyword>
<dbReference type="NCBIfam" id="TIGR01930">
    <property type="entry name" value="AcCoA-C-Actrans"/>
    <property type="match status" value="1"/>
</dbReference>
<evidence type="ECO:0000256" key="2">
    <source>
        <dbReference type="ARBA" id="ARBA00004872"/>
    </source>
</evidence>